<name>A0A8H7F9F1_AGABI</name>
<sequence length="99" mass="11705">MEACQYRRRKETTSPSLQELQWDLGSSLTRLHTKLLDPHDTTLSWIEHRSIRQRQIWSVMASRPYLSPALRERVLNVLVESNGLWTWQAGLFPCVFFAY</sequence>
<dbReference type="AlphaFoldDB" id="A0A8H7F9F1"/>
<proteinExistence type="predicted"/>
<accession>A0A8H7F9F1</accession>
<evidence type="ECO:0000313" key="1">
    <source>
        <dbReference type="EMBL" id="KAF7783230.1"/>
    </source>
</evidence>
<dbReference type="Proteomes" id="UP000629468">
    <property type="component" value="Unassembled WGS sequence"/>
</dbReference>
<protein>
    <submittedName>
        <fullName evidence="1">Uncharacterized protein</fullName>
    </submittedName>
</protein>
<organism evidence="1 2">
    <name type="scientific">Agaricus bisporus var. burnettii</name>
    <dbReference type="NCBI Taxonomy" id="192524"/>
    <lineage>
        <taxon>Eukaryota</taxon>
        <taxon>Fungi</taxon>
        <taxon>Dikarya</taxon>
        <taxon>Basidiomycota</taxon>
        <taxon>Agaricomycotina</taxon>
        <taxon>Agaricomycetes</taxon>
        <taxon>Agaricomycetidae</taxon>
        <taxon>Agaricales</taxon>
        <taxon>Agaricineae</taxon>
        <taxon>Agaricaceae</taxon>
        <taxon>Agaricus</taxon>
    </lineage>
</organism>
<dbReference type="EMBL" id="JABXXO010000003">
    <property type="protein sequence ID" value="KAF7783230.1"/>
    <property type="molecule type" value="Genomic_DNA"/>
</dbReference>
<reference evidence="1 2" key="1">
    <citation type="journal article" name="Sci. Rep.">
        <title>Telomere-to-telomere assembled and centromere annotated genomes of the two main subspecies of the button mushroom Agaricus bisporus reveal especially polymorphic chromosome ends.</title>
        <authorList>
            <person name="Sonnenberg A.S.M."/>
            <person name="Sedaghat-Telgerd N."/>
            <person name="Lavrijssen B."/>
            <person name="Ohm R.A."/>
            <person name="Hendrickx P.M."/>
            <person name="Scholtmeijer K."/>
            <person name="Baars J.J.P."/>
            <person name="van Peer A."/>
        </authorList>
    </citation>
    <scope>NUCLEOTIDE SEQUENCE [LARGE SCALE GENOMIC DNA]</scope>
    <source>
        <strain evidence="1 2">H119_p4</strain>
    </source>
</reference>
<gene>
    <name evidence="1" type="ORF">Agabi119p4_2606</name>
</gene>
<comment type="caution">
    <text evidence="1">The sequence shown here is derived from an EMBL/GenBank/DDBJ whole genome shotgun (WGS) entry which is preliminary data.</text>
</comment>
<evidence type="ECO:0000313" key="2">
    <source>
        <dbReference type="Proteomes" id="UP000629468"/>
    </source>
</evidence>